<evidence type="ECO:0000259" key="6">
    <source>
        <dbReference type="PROSITE" id="PS51192"/>
    </source>
</evidence>
<dbReference type="InterPro" id="IPR014001">
    <property type="entry name" value="Helicase_ATP-bd"/>
</dbReference>
<keyword evidence="8" id="KW-1185">Reference proteome</keyword>
<dbReference type="Proteomes" id="UP000015453">
    <property type="component" value="Unassembled WGS sequence"/>
</dbReference>
<dbReference type="PANTHER" id="PTHR12131">
    <property type="entry name" value="ATP-DEPENDENT RNA AND DNA HELICASE"/>
    <property type="match status" value="1"/>
</dbReference>
<feature type="non-terminal residue" evidence="7">
    <location>
        <position position="736"/>
    </location>
</feature>
<reference evidence="7 8" key="1">
    <citation type="journal article" date="2013" name="BMC Genomics">
        <title>The miniature genome of a carnivorous plant Genlisea aurea contains a low number of genes and short non-coding sequences.</title>
        <authorList>
            <person name="Leushkin E.V."/>
            <person name="Sutormin R.A."/>
            <person name="Nabieva E.R."/>
            <person name="Penin A.A."/>
            <person name="Kondrashov A.S."/>
            <person name="Logacheva M.D."/>
        </authorList>
    </citation>
    <scope>NUCLEOTIDE SEQUENCE [LARGE SCALE GENOMIC DNA]</scope>
</reference>
<dbReference type="GO" id="GO:0055087">
    <property type="term" value="C:Ski complex"/>
    <property type="evidence" value="ECO:0007669"/>
    <property type="project" value="TreeGrafter"/>
</dbReference>
<keyword evidence="3" id="KW-0347">Helicase</keyword>
<evidence type="ECO:0000256" key="4">
    <source>
        <dbReference type="ARBA" id="ARBA00022840"/>
    </source>
</evidence>
<evidence type="ECO:0000313" key="7">
    <source>
        <dbReference type="EMBL" id="EPS58182.1"/>
    </source>
</evidence>
<proteinExistence type="predicted"/>
<evidence type="ECO:0000256" key="3">
    <source>
        <dbReference type="ARBA" id="ARBA00022806"/>
    </source>
</evidence>
<keyword evidence="2" id="KW-0378">Hydrolase</keyword>
<dbReference type="GO" id="GO:0004386">
    <property type="term" value="F:helicase activity"/>
    <property type="evidence" value="ECO:0007669"/>
    <property type="project" value="UniProtKB-KW"/>
</dbReference>
<evidence type="ECO:0000256" key="2">
    <source>
        <dbReference type="ARBA" id="ARBA00022801"/>
    </source>
</evidence>
<organism evidence="7 8">
    <name type="scientific">Genlisea aurea</name>
    <dbReference type="NCBI Taxonomy" id="192259"/>
    <lineage>
        <taxon>Eukaryota</taxon>
        <taxon>Viridiplantae</taxon>
        <taxon>Streptophyta</taxon>
        <taxon>Embryophyta</taxon>
        <taxon>Tracheophyta</taxon>
        <taxon>Spermatophyta</taxon>
        <taxon>Magnoliopsida</taxon>
        <taxon>eudicotyledons</taxon>
        <taxon>Gunneridae</taxon>
        <taxon>Pentapetalae</taxon>
        <taxon>asterids</taxon>
        <taxon>lamiids</taxon>
        <taxon>Lamiales</taxon>
        <taxon>Lentibulariaceae</taxon>
        <taxon>Genlisea</taxon>
    </lineage>
</organism>
<keyword evidence="1" id="KW-0547">Nucleotide-binding</keyword>
<dbReference type="GO" id="GO:0005524">
    <property type="term" value="F:ATP binding"/>
    <property type="evidence" value="ECO:0007669"/>
    <property type="project" value="UniProtKB-KW"/>
</dbReference>
<dbReference type="Pfam" id="PF00270">
    <property type="entry name" value="DEAD"/>
    <property type="match status" value="1"/>
</dbReference>
<evidence type="ECO:0000256" key="1">
    <source>
        <dbReference type="ARBA" id="ARBA00022741"/>
    </source>
</evidence>
<protein>
    <recommendedName>
        <fullName evidence="6">Helicase ATP-binding domain-containing protein</fullName>
    </recommendedName>
</protein>
<dbReference type="AlphaFoldDB" id="S8DFM0"/>
<feature type="region of interest" description="Disordered" evidence="5">
    <location>
        <begin position="575"/>
        <end position="601"/>
    </location>
</feature>
<dbReference type="Gene3D" id="3.40.50.300">
    <property type="entry name" value="P-loop containing nucleotide triphosphate hydrolases"/>
    <property type="match status" value="2"/>
</dbReference>
<dbReference type="SMART" id="SM00487">
    <property type="entry name" value="DEXDc"/>
    <property type="match status" value="1"/>
</dbReference>
<dbReference type="SUPFAM" id="SSF52540">
    <property type="entry name" value="P-loop containing nucleoside triphosphate hydrolases"/>
    <property type="match status" value="2"/>
</dbReference>
<comment type="caution">
    <text evidence="7">The sequence shown here is derived from an EMBL/GenBank/DDBJ whole genome shotgun (WGS) entry which is preliminary data.</text>
</comment>
<dbReference type="InterPro" id="IPR011545">
    <property type="entry name" value="DEAD/DEAH_box_helicase_dom"/>
</dbReference>
<name>S8DFM0_9LAMI</name>
<dbReference type="InterPro" id="IPR027417">
    <property type="entry name" value="P-loop_NTPase"/>
</dbReference>
<dbReference type="OrthoDB" id="64767at2759"/>
<keyword evidence="4" id="KW-0067">ATP-binding</keyword>
<dbReference type="PANTHER" id="PTHR12131:SF24">
    <property type="entry name" value="DEXH-BOX ATP-DEPENDENT RNA HELICASE DEXH11"/>
    <property type="match status" value="1"/>
</dbReference>
<dbReference type="EMBL" id="AUSU01009463">
    <property type="protein sequence ID" value="EPS58182.1"/>
    <property type="molecule type" value="Genomic_DNA"/>
</dbReference>
<dbReference type="FunFam" id="3.40.50.300:FF:000354">
    <property type="entry name" value="ATP-dependent RNA helicase SKI2"/>
    <property type="match status" value="1"/>
</dbReference>
<dbReference type="PROSITE" id="PS51192">
    <property type="entry name" value="HELICASE_ATP_BIND_1"/>
    <property type="match status" value="1"/>
</dbReference>
<dbReference type="GO" id="GO:0070478">
    <property type="term" value="P:nuclear-transcribed mRNA catabolic process, 3'-5' exonucleolytic nonsense-mediated decay"/>
    <property type="evidence" value="ECO:0007669"/>
    <property type="project" value="TreeGrafter"/>
</dbReference>
<evidence type="ECO:0000256" key="5">
    <source>
        <dbReference type="SAM" id="MobiDB-lite"/>
    </source>
</evidence>
<dbReference type="GO" id="GO:0016787">
    <property type="term" value="F:hydrolase activity"/>
    <property type="evidence" value="ECO:0007669"/>
    <property type="project" value="UniProtKB-KW"/>
</dbReference>
<dbReference type="InterPro" id="IPR050699">
    <property type="entry name" value="RNA-DNA_Helicase"/>
</dbReference>
<feature type="domain" description="Helicase ATP-binding" evidence="6">
    <location>
        <begin position="367"/>
        <end position="522"/>
    </location>
</feature>
<dbReference type="GO" id="GO:0003676">
    <property type="term" value="F:nucleic acid binding"/>
    <property type="evidence" value="ECO:0007669"/>
    <property type="project" value="InterPro"/>
</dbReference>
<sequence length="736" mass="82471">MDRVTASKELSFRVGFSGHSGHVEIDVVPPVENLTLLRSLPDFVLPEAFPEETPDTIHEYINDRYLQPRLDEDIFSSEIAGRQWEFDWFGRAEVQLEPSTAWSAVVPSWEIPFRRKKRSGIPGRWEPESREVDVSEHALEAEDGGALPQVVMCGKDFVGGSMMNRPFQPGGVENSASIRKILPEGACNGEWALELLHGGQPQVQPPTFREGLAVDQLKDHYFKWNVYEKTSTKTRTSDETLVNGLSMQFDDLFKRAWEADANDYITEPENLVEPVNENSQLQTEEVASVVSRASEEEPSFLDEILTVNVMESIPRLKGDTDDSSKEVKQGWALRGGSEEIVERFHELIPDMALKYPFELDPFQKEAIFYLERGDSVFVSAHTSAGKTVVAEYAIALSSKHCTRAIYTAPIKTISNQKYRDFCGKFDVGLLTGDVSLRTEAPCLIMTTEILRSMLYKGADIIRDIEWVIFDEVHYVNDAERGVVWEEVIIMLPKHINFILLSATVPNTVEFADWIGRTKKKQIRIIGTSKRPVPLEHFLFYSGELYKICENEKIVLQGLKAAKDMHKKNLPAIASSASHSFSAGRGGGKEENNSHSKQKQSKFQKAVHLSGANLGGQTGNNGSRGSRRSEASIWLSLINKLLKGSLLPVVIFCFSKVRCDKSADNLPGTDLTTSSEKSEIRVFCDKAFSRLKGSDKHLPQVIRVTDLLRRGIGVHHAGLLPIVKEVVEMLFCRGVVK</sequence>
<evidence type="ECO:0000313" key="8">
    <source>
        <dbReference type="Proteomes" id="UP000015453"/>
    </source>
</evidence>
<gene>
    <name evidence="7" type="ORF">M569_16634</name>
</gene>
<accession>S8DFM0</accession>